<dbReference type="InterPro" id="IPR028082">
    <property type="entry name" value="Peripla_BP_I"/>
</dbReference>
<keyword evidence="3" id="KW-0029">Amino-acid transport</keyword>
<feature type="domain" description="Leucine-binding protein" evidence="4">
    <location>
        <begin position="14"/>
        <end position="341"/>
    </location>
</feature>
<gene>
    <name evidence="5" type="ORF">TMES_16635</name>
</gene>
<dbReference type="PANTHER" id="PTHR30483:SF6">
    <property type="entry name" value="PERIPLASMIC BINDING PROTEIN OF ABC TRANSPORTER FOR NATURAL AMINO ACIDS"/>
    <property type="match status" value="1"/>
</dbReference>
<evidence type="ECO:0000313" key="6">
    <source>
        <dbReference type="Proteomes" id="UP000193391"/>
    </source>
</evidence>
<reference evidence="5 6" key="1">
    <citation type="submission" date="2014-03" db="EMBL/GenBank/DDBJ databases">
        <title>The draft genome sequence of Thalassospira mesophila JCM 18969.</title>
        <authorList>
            <person name="Lai Q."/>
            <person name="Shao Z."/>
        </authorList>
    </citation>
    <scope>NUCLEOTIDE SEQUENCE [LARGE SCALE GENOMIC DNA]</scope>
    <source>
        <strain evidence="5 6">JCM 18969</strain>
    </source>
</reference>
<comment type="caution">
    <text evidence="5">The sequence shown here is derived from an EMBL/GenBank/DDBJ whole genome shotgun (WGS) entry which is preliminary data.</text>
</comment>
<comment type="similarity">
    <text evidence="1">Belongs to the leucine-binding protein family.</text>
</comment>
<dbReference type="PANTHER" id="PTHR30483">
    <property type="entry name" value="LEUCINE-SPECIFIC-BINDING PROTEIN"/>
    <property type="match status" value="1"/>
</dbReference>
<dbReference type="InterPro" id="IPR051010">
    <property type="entry name" value="BCAA_transport"/>
</dbReference>
<name>A0A1Y2KXV3_9PROT</name>
<dbReference type="SUPFAM" id="SSF53822">
    <property type="entry name" value="Periplasmic binding protein-like I"/>
    <property type="match status" value="1"/>
</dbReference>
<dbReference type="STRING" id="1293891.TMES_16635"/>
<keyword evidence="3" id="KW-0813">Transport</keyword>
<evidence type="ECO:0000256" key="1">
    <source>
        <dbReference type="ARBA" id="ARBA00010062"/>
    </source>
</evidence>
<evidence type="ECO:0000259" key="4">
    <source>
        <dbReference type="Pfam" id="PF13458"/>
    </source>
</evidence>
<evidence type="ECO:0000256" key="2">
    <source>
        <dbReference type="ARBA" id="ARBA00022729"/>
    </source>
</evidence>
<dbReference type="CDD" id="cd19979">
    <property type="entry name" value="PBP1_ABC_ligand_binding-like"/>
    <property type="match status" value="1"/>
</dbReference>
<dbReference type="GO" id="GO:0006865">
    <property type="term" value="P:amino acid transport"/>
    <property type="evidence" value="ECO:0007669"/>
    <property type="project" value="UniProtKB-KW"/>
</dbReference>
<accession>A0A1Y2KXV3</accession>
<keyword evidence="2" id="KW-0732">Signal</keyword>
<sequence>MLPVAHAKQTNVFIGLTAEFGHRTSTSARAIEMGIQTAIDEVNEAGGVLDGRMLELITRDSGSIPARAVANFRDLAAMPDVVAVFGGKFSPVVLEMAAQAEHLGVPLLDPWAAADDIIPETPAGSFVYRLSLKDSWALNKMIDFAHSKGWSRLGLIVPNNGWGRSSKAAAAQKVLQYPDISIVEESWYNLGASNLGTRYGAMVAKNVDVVLMVANEGEGAQIAKSAASYPADIQIPLLSHWGITGGNFTKLAGASLDSVDLSVVQTFTFVNRNDQRALDVLARTRRIFDLKTASDIPSQVGFSHAYDLTHILANAINLSGSPDRAEVRNALEQVRNYDGLTRYFSRPFSPSSHEALRSEDVFIGRFLSDGTIIPIEP</sequence>
<evidence type="ECO:0000313" key="5">
    <source>
        <dbReference type="EMBL" id="OSQ36804.1"/>
    </source>
</evidence>
<dbReference type="Proteomes" id="UP000193391">
    <property type="component" value="Unassembled WGS sequence"/>
</dbReference>
<keyword evidence="6" id="KW-1185">Reference proteome</keyword>
<dbReference type="Gene3D" id="3.40.50.2300">
    <property type="match status" value="2"/>
</dbReference>
<dbReference type="EMBL" id="JFKA01000009">
    <property type="protein sequence ID" value="OSQ36804.1"/>
    <property type="molecule type" value="Genomic_DNA"/>
</dbReference>
<dbReference type="AlphaFoldDB" id="A0A1Y2KXV3"/>
<organism evidence="5 6">
    <name type="scientific">Thalassospira mesophila</name>
    <dbReference type="NCBI Taxonomy" id="1293891"/>
    <lineage>
        <taxon>Bacteria</taxon>
        <taxon>Pseudomonadati</taxon>
        <taxon>Pseudomonadota</taxon>
        <taxon>Alphaproteobacteria</taxon>
        <taxon>Rhodospirillales</taxon>
        <taxon>Thalassospiraceae</taxon>
        <taxon>Thalassospira</taxon>
    </lineage>
</organism>
<protein>
    <recommendedName>
        <fullName evidence="4">Leucine-binding protein domain-containing protein</fullName>
    </recommendedName>
</protein>
<proteinExistence type="inferred from homology"/>
<dbReference type="InterPro" id="IPR028081">
    <property type="entry name" value="Leu-bd"/>
</dbReference>
<evidence type="ECO:0000256" key="3">
    <source>
        <dbReference type="ARBA" id="ARBA00022970"/>
    </source>
</evidence>
<dbReference type="Pfam" id="PF13458">
    <property type="entry name" value="Peripla_BP_6"/>
    <property type="match status" value="1"/>
</dbReference>